<organism evidence="2 3">
    <name type="scientific">Hylemonella gracilis</name>
    <dbReference type="NCBI Taxonomy" id="80880"/>
    <lineage>
        <taxon>Bacteria</taxon>
        <taxon>Pseudomonadati</taxon>
        <taxon>Pseudomonadota</taxon>
        <taxon>Betaproteobacteria</taxon>
        <taxon>Burkholderiales</taxon>
        <taxon>Comamonadaceae</taxon>
        <taxon>Hylemonella</taxon>
    </lineage>
</organism>
<protein>
    <submittedName>
        <fullName evidence="2">Uncharacterized protein</fullName>
    </submittedName>
</protein>
<gene>
    <name evidence="2" type="ORF">DW355_14130</name>
</gene>
<dbReference type="Proteomes" id="UP000292939">
    <property type="component" value="Chromosome"/>
</dbReference>
<sequence length="159" mass="17038">MFSSPKKFLTLSRSWRVEKKGRSLRAPGVDAQAEAQGGAVSLERVRLAMSGAMQASLVGSPATTMGSGTGKPQDDRALTGRMPSEPEGLDARANAQVDLLQRQLRSAPDLDTLWYLRPGLMNVIAVRQGEVAARDCLVALTALFKHHQPLGQSARPGAF</sequence>
<accession>A0A4P6UN84</accession>
<dbReference type="RefSeq" id="WP_131280980.1">
    <property type="nucleotide sequence ID" value="NZ_CP031395.1"/>
</dbReference>
<dbReference type="EMBL" id="CP031395">
    <property type="protein sequence ID" value="QBK05710.1"/>
    <property type="molecule type" value="Genomic_DNA"/>
</dbReference>
<proteinExistence type="predicted"/>
<name>A0A4P6UN84_9BURK</name>
<reference evidence="2 3" key="1">
    <citation type="submission" date="2018-07" db="EMBL/GenBank/DDBJ databases">
        <title>Exploring interactions and the metabolic potential of the ultra-small soil bacteria Hylemonella gracilis.</title>
        <authorList>
            <person name="Tyc O."/>
            <person name="Kulkarni P."/>
            <person name="Gawehns F."/>
            <person name="Hundscheid M."/>
            <person name="Zweers H."/>
            <person name="Garbeva P."/>
        </authorList>
    </citation>
    <scope>NUCLEOTIDE SEQUENCE [LARGE SCALE GENOMIC DNA]</scope>
    <source>
        <strain evidence="2 3">NS1</strain>
    </source>
</reference>
<feature type="region of interest" description="Disordered" evidence="1">
    <location>
        <begin position="58"/>
        <end position="88"/>
    </location>
</feature>
<dbReference type="KEGG" id="hgr:DW355_14130"/>
<evidence type="ECO:0000313" key="3">
    <source>
        <dbReference type="Proteomes" id="UP000292939"/>
    </source>
</evidence>
<evidence type="ECO:0000256" key="1">
    <source>
        <dbReference type="SAM" id="MobiDB-lite"/>
    </source>
</evidence>
<dbReference type="AlphaFoldDB" id="A0A4P6UN84"/>
<dbReference type="OrthoDB" id="8908736at2"/>
<evidence type="ECO:0000313" key="2">
    <source>
        <dbReference type="EMBL" id="QBK05710.1"/>
    </source>
</evidence>